<accession>A0A9X4SFK8</accession>
<keyword evidence="1" id="KW-0812">Transmembrane</keyword>
<dbReference type="EMBL" id="JAMWGI010000001">
    <property type="protein sequence ID" value="MDG6192696.1"/>
    <property type="molecule type" value="Genomic_DNA"/>
</dbReference>
<keyword evidence="1" id="KW-1133">Transmembrane helix</keyword>
<keyword evidence="1" id="KW-0472">Membrane</keyword>
<organism evidence="2 3">
    <name type="scientific">Lactococcus formosensis</name>
    <dbReference type="NCBI Taxonomy" id="1281486"/>
    <lineage>
        <taxon>Bacteria</taxon>
        <taxon>Bacillati</taxon>
        <taxon>Bacillota</taxon>
        <taxon>Bacilli</taxon>
        <taxon>Lactobacillales</taxon>
        <taxon>Streptococcaceae</taxon>
        <taxon>Lactococcus</taxon>
    </lineage>
</organism>
<name>A0A9X4SFK8_9LACT</name>
<evidence type="ECO:0000313" key="2">
    <source>
        <dbReference type="EMBL" id="MDG6192696.1"/>
    </source>
</evidence>
<dbReference type="AlphaFoldDB" id="A0A9X4SFK8"/>
<sequence length="397" mass="46968">MKLVELSNQSFDWIKLIKNIVFFRDGIDRGNLLAVSAILLGLLIPIAIFLVEKAEGDTYNFERSVIFTEVIKKRDILWTVLLLSFPLLFNSALVIPLYIIGLTVYYKIVIRCLRWINIDGKTNEDESNNEVRYSYLKKIDSFDDQIFIWGKIWGDTNYRKRFEEEKLMKDFLDFYKDNYIIIHYERKDKKIFYKAKKFEKTSDSMTESEEIKMIKLRKYTDINAKLENILLLIQKDKENFKLLFQLILDKLDNMQKIKFDNNDVVTYEYKLINNLEIERTILKKCLLFLANNQEKIFEWDLDLYLASIASIINGLEGDEKDLFIGENRISFEKIPWKKIIDDISKQRQGVIDSLSNLDFDKVLRSATRTQSETMELGRESNVGEEINALIKDDPFFD</sequence>
<dbReference type="RefSeq" id="WP_279362577.1">
    <property type="nucleotide sequence ID" value="NZ_JAMWGA010000001.1"/>
</dbReference>
<comment type="caution">
    <text evidence="2">The sequence shown here is derived from an EMBL/GenBank/DDBJ whole genome shotgun (WGS) entry which is preliminary data.</text>
</comment>
<proteinExistence type="predicted"/>
<gene>
    <name evidence="2" type="ORF">NF708_01580</name>
</gene>
<evidence type="ECO:0000256" key="1">
    <source>
        <dbReference type="SAM" id="Phobius"/>
    </source>
</evidence>
<evidence type="ECO:0000313" key="3">
    <source>
        <dbReference type="Proteomes" id="UP001153203"/>
    </source>
</evidence>
<dbReference type="Proteomes" id="UP001153203">
    <property type="component" value="Unassembled WGS sequence"/>
</dbReference>
<protein>
    <submittedName>
        <fullName evidence="2">Uncharacterized protein</fullName>
    </submittedName>
</protein>
<feature type="transmembrane region" description="Helical" evidence="1">
    <location>
        <begin position="76"/>
        <end position="106"/>
    </location>
</feature>
<reference evidence="2" key="1">
    <citation type="submission" date="2022-06" db="EMBL/GenBank/DDBJ databases">
        <title>Lactococcus from bovine mastitis in China.</title>
        <authorList>
            <person name="Lin Y."/>
            <person name="Han B."/>
        </authorList>
    </citation>
    <scope>NUCLEOTIDE SEQUENCE</scope>
    <source>
        <strain evidence="2">Hebei-B-39</strain>
    </source>
</reference>
<feature type="transmembrane region" description="Helical" evidence="1">
    <location>
        <begin position="32"/>
        <end position="51"/>
    </location>
</feature>